<evidence type="ECO:0000256" key="1">
    <source>
        <dbReference type="SAM" id="MobiDB-lite"/>
    </source>
</evidence>
<feature type="compositionally biased region" description="Pro residues" evidence="1">
    <location>
        <begin position="115"/>
        <end position="149"/>
    </location>
</feature>
<dbReference type="RefSeq" id="WP_372482236.1">
    <property type="nucleotide sequence ID" value="NZ_BAAAUF010000075.1"/>
</dbReference>
<evidence type="ECO:0000313" key="4">
    <source>
        <dbReference type="Proteomes" id="UP001501532"/>
    </source>
</evidence>
<organism evidence="3 4">
    <name type="scientific">Streptomyces glomeratus</name>
    <dbReference type="NCBI Taxonomy" id="284452"/>
    <lineage>
        <taxon>Bacteria</taxon>
        <taxon>Bacillati</taxon>
        <taxon>Actinomycetota</taxon>
        <taxon>Actinomycetes</taxon>
        <taxon>Kitasatosporales</taxon>
        <taxon>Streptomycetaceae</taxon>
        <taxon>Streptomyces</taxon>
    </lineage>
</organism>
<feature type="region of interest" description="Disordered" evidence="1">
    <location>
        <begin position="100"/>
        <end position="149"/>
    </location>
</feature>
<dbReference type="Proteomes" id="UP001501532">
    <property type="component" value="Unassembled WGS sequence"/>
</dbReference>
<protein>
    <submittedName>
        <fullName evidence="3">Uncharacterized protein</fullName>
    </submittedName>
</protein>
<gene>
    <name evidence="3" type="ORF">GCM10010448_64770</name>
</gene>
<feature type="transmembrane region" description="Helical" evidence="2">
    <location>
        <begin position="41"/>
        <end position="64"/>
    </location>
</feature>
<reference evidence="4" key="1">
    <citation type="journal article" date="2019" name="Int. J. Syst. Evol. Microbiol.">
        <title>The Global Catalogue of Microorganisms (GCM) 10K type strain sequencing project: providing services to taxonomists for standard genome sequencing and annotation.</title>
        <authorList>
            <consortium name="The Broad Institute Genomics Platform"/>
            <consortium name="The Broad Institute Genome Sequencing Center for Infectious Disease"/>
            <person name="Wu L."/>
            <person name="Ma J."/>
        </authorList>
    </citation>
    <scope>NUCLEOTIDE SEQUENCE [LARGE SCALE GENOMIC DNA]</scope>
    <source>
        <strain evidence="4">JCM 9091</strain>
    </source>
</reference>
<sequence>MFPPERYLLAVDATVRVGEIMGGDRAKAMGDLELEQDRARYGMLAVIMSNLAIAGVAIFGVWRLDGDKSVIVGVLTAAFTAVSSMTTAYLGIKAVSNTAKSMAQERTARAQATQTPPPSPAPVSAPHVPAPAPAPAAPSAPASPKPGDD</sequence>
<name>A0ABP6M2Q0_9ACTN</name>
<keyword evidence="2" id="KW-0812">Transmembrane</keyword>
<keyword evidence="4" id="KW-1185">Reference proteome</keyword>
<dbReference type="EMBL" id="BAAAUF010000075">
    <property type="protein sequence ID" value="GAA3073060.1"/>
    <property type="molecule type" value="Genomic_DNA"/>
</dbReference>
<feature type="transmembrane region" description="Helical" evidence="2">
    <location>
        <begin position="70"/>
        <end position="92"/>
    </location>
</feature>
<keyword evidence="2" id="KW-0472">Membrane</keyword>
<evidence type="ECO:0000313" key="3">
    <source>
        <dbReference type="EMBL" id="GAA3073060.1"/>
    </source>
</evidence>
<proteinExistence type="predicted"/>
<evidence type="ECO:0000256" key="2">
    <source>
        <dbReference type="SAM" id="Phobius"/>
    </source>
</evidence>
<comment type="caution">
    <text evidence="3">The sequence shown here is derived from an EMBL/GenBank/DDBJ whole genome shotgun (WGS) entry which is preliminary data.</text>
</comment>
<keyword evidence="2" id="KW-1133">Transmembrane helix</keyword>
<accession>A0ABP6M2Q0</accession>